<feature type="transmembrane region" description="Helical" evidence="1">
    <location>
        <begin position="117"/>
        <end position="134"/>
    </location>
</feature>
<feature type="transmembrane region" description="Helical" evidence="1">
    <location>
        <begin position="6"/>
        <end position="25"/>
    </location>
</feature>
<comment type="caution">
    <text evidence="3">The sequence shown here is derived from an EMBL/GenBank/DDBJ whole genome shotgun (WGS) entry which is preliminary data.</text>
</comment>
<feature type="domain" description="EamA" evidence="2">
    <location>
        <begin position="4"/>
        <end position="132"/>
    </location>
</feature>
<evidence type="ECO:0000259" key="2">
    <source>
        <dbReference type="Pfam" id="PF00892"/>
    </source>
</evidence>
<dbReference type="EMBL" id="PCWS01000152">
    <property type="protein sequence ID" value="PIR07681.1"/>
    <property type="molecule type" value="Genomic_DNA"/>
</dbReference>
<dbReference type="Proteomes" id="UP000230707">
    <property type="component" value="Unassembled WGS sequence"/>
</dbReference>
<feature type="transmembrane region" description="Helical" evidence="1">
    <location>
        <begin position="64"/>
        <end position="86"/>
    </location>
</feature>
<dbReference type="Pfam" id="PF00892">
    <property type="entry name" value="EamA"/>
    <property type="match status" value="1"/>
</dbReference>
<reference evidence="3 4" key="1">
    <citation type="submission" date="2017-09" db="EMBL/GenBank/DDBJ databases">
        <title>Depth-based differentiation of microbial function through sediment-hosted aquifers and enrichment of novel symbionts in the deep terrestrial subsurface.</title>
        <authorList>
            <person name="Probst A.J."/>
            <person name="Ladd B."/>
            <person name="Jarett J.K."/>
            <person name="Geller-Mcgrath D.E."/>
            <person name="Sieber C.M."/>
            <person name="Emerson J.B."/>
            <person name="Anantharaman K."/>
            <person name="Thomas B.C."/>
            <person name="Malmstrom R."/>
            <person name="Stieglmeier M."/>
            <person name="Klingl A."/>
            <person name="Woyke T."/>
            <person name="Ryan C.M."/>
            <person name="Banfield J.F."/>
        </authorList>
    </citation>
    <scope>NUCLEOTIDE SEQUENCE [LARGE SCALE GENOMIC DNA]</scope>
    <source>
        <strain evidence="3">CG11_big_fil_rev_8_21_14_0_20_37_11</strain>
    </source>
</reference>
<keyword evidence="1" id="KW-1133">Transmembrane helix</keyword>
<feature type="transmembrane region" description="Helical" evidence="1">
    <location>
        <begin position="268"/>
        <end position="286"/>
    </location>
</feature>
<feature type="transmembrane region" description="Helical" evidence="1">
    <location>
        <begin position="32"/>
        <end position="52"/>
    </location>
</feature>
<accession>A0A2H0NFL9</accession>
<dbReference type="SUPFAM" id="SSF103481">
    <property type="entry name" value="Multidrug resistance efflux transporter EmrE"/>
    <property type="match status" value="1"/>
</dbReference>
<dbReference type="GO" id="GO:0016020">
    <property type="term" value="C:membrane"/>
    <property type="evidence" value="ECO:0007669"/>
    <property type="project" value="InterPro"/>
</dbReference>
<gene>
    <name evidence="3" type="ORF">COV53_07105</name>
</gene>
<organism evidence="3 4">
    <name type="scientific">Candidatus Gottesmanbacteria bacterium CG11_big_fil_rev_8_21_14_0_20_37_11</name>
    <dbReference type="NCBI Taxonomy" id="1974575"/>
    <lineage>
        <taxon>Bacteria</taxon>
        <taxon>Candidatus Gottesmaniibacteriota</taxon>
    </lineage>
</organism>
<name>A0A2H0NFL9_9BACT</name>
<sequence>MPFYVFAWIASFAFALVSVIGKLSAKYSIKNPWLFNFLWMFFSLCLTIPLAITNKVGIPTHWNSLILVAVFNTAFGILYIIGLSLLDISVFMPLLNLRTAFVAILGALFLGEILQPFQYLLVAFILVSGMIVTIDEKLSIRSFFRWPVAVAMLCTLSYTLMGIFTKRAIEKNGYWEVTLWMAIISQIFLLPTFFLFKNDIHKLNLKQIGTVFSMSLALFIGVITEIWAYKDNVVITSIITSLPISIVLAFIFSIFAPQLLEKHTLKVYAVRLIAAGTMIFAALKLSY</sequence>
<evidence type="ECO:0000313" key="4">
    <source>
        <dbReference type="Proteomes" id="UP000230707"/>
    </source>
</evidence>
<feature type="transmembrane region" description="Helical" evidence="1">
    <location>
        <begin position="177"/>
        <end position="196"/>
    </location>
</feature>
<feature type="transmembrane region" description="Helical" evidence="1">
    <location>
        <begin position="234"/>
        <end position="256"/>
    </location>
</feature>
<keyword evidence="1" id="KW-0472">Membrane</keyword>
<protein>
    <recommendedName>
        <fullName evidence="2">EamA domain-containing protein</fullName>
    </recommendedName>
</protein>
<feature type="transmembrane region" description="Helical" evidence="1">
    <location>
        <begin position="93"/>
        <end position="111"/>
    </location>
</feature>
<dbReference type="InterPro" id="IPR037185">
    <property type="entry name" value="EmrE-like"/>
</dbReference>
<evidence type="ECO:0000256" key="1">
    <source>
        <dbReference type="SAM" id="Phobius"/>
    </source>
</evidence>
<dbReference type="AlphaFoldDB" id="A0A2H0NFL9"/>
<proteinExistence type="predicted"/>
<dbReference type="InterPro" id="IPR000620">
    <property type="entry name" value="EamA_dom"/>
</dbReference>
<evidence type="ECO:0000313" key="3">
    <source>
        <dbReference type="EMBL" id="PIR07681.1"/>
    </source>
</evidence>
<keyword evidence="1" id="KW-0812">Transmembrane</keyword>
<feature type="transmembrane region" description="Helical" evidence="1">
    <location>
        <begin position="208"/>
        <end position="228"/>
    </location>
</feature>
<feature type="transmembrane region" description="Helical" evidence="1">
    <location>
        <begin position="146"/>
        <end position="165"/>
    </location>
</feature>